<gene>
    <name evidence="1" type="primary">putative GK13833</name>
    <name evidence="1" type="ORF">CLUMA_CG019411</name>
</gene>
<protein>
    <submittedName>
        <fullName evidence="1">CLUMA_CG019411, isoform A</fullName>
    </submittedName>
</protein>
<evidence type="ECO:0000313" key="2">
    <source>
        <dbReference type="Proteomes" id="UP000183832"/>
    </source>
</evidence>
<evidence type="ECO:0000313" key="1">
    <source>
        <dbReference type="EMBL" id="CRL05907.1"/>
    </source>
</evidence>
<name>A0A1J1J062_9DIPT</name>
<dbReference type="Proteomes" id="UP000183832">
    <property type="component" value="Unassembled WGS sequence"/>
</dbReference>
<keyword evidence="2" id="KW-1185">Reference proteome</keyword>
<dbReference type="EMBL" id="CVRI01000066">
    <property type="protein sequence ID" value="CRL05907.1"/>
    <property type="molecule type" value="Genomic_DNA"/>
</dbReference>
<dbReference type="OrthoDB" id="8061240at2759"/>
<accession>A0A1J1J062</accession>
<reference evidence="1 2" key="1">
    <citation type="submission" date="2015-04" db="EMBL/GenBank/DDBJ databases">
        <authorList>
            <person name="Syromyatnikov M.Y."/>
            <person name="Popov V.N."/>
        </authorList>
    </citation>
    <scope>NUCLEOTIDE SEQUENCE [LARGE SCALE GENOMIC DNA]</scope>
</reference>
<dbReference type="AlphaFoldDB" id="A0A1J1J062"/>
<organism evidence="1 2">
    <name type="scientific">Clunio marinus</name>
    <dbReference type="NCBI Taxonomy" id="568069"/>
    <lineage>
        <taxon>Eukaryota</taxon>
        <taxon>Metazoa</taxon>
        <taxon>Ecdysozoa</taxon>
        <taxon>Arthropoda</taxon>
        <taxon>Hexapoda</taxon>
        <taxon>Insecta</taxon>
        <taxon>Pterygota</taxon>
        <taxon>Neoptera</taxon>
        <taxon>Endopterygota</taxon>
        <taxon>Diptera</taxon>
        <taxon>Nematocera</taxon>
        <taxon>Chironomoidea</taxon>
        <taxon>Chironomidae</taxon>
        <taxon>Clunio</taxon>
    </lineage>
</organism>
<sequence>MGVIIMTFVGYQKKFCLEKVKIVTKMSSQQRARLPQTPNNPTTTAANNPRFQNIDVQNNTISSVSGATDAFTTNSQMYNNNNINNDDTLNALGPDLAISTSQVLDNLTDHERSIILDVLSRDESIRQRETARIL</sequence>
<proteinExistence type="predicted"/>